<evidence type="ECO:0008006" key="3">
    <source>
        <dbReference type="Google" id="ProtNLM"/>
    </source>
</evidence>
<evidence type="ECO:0000313" key="1">
    <source>
        <dbReference type="EMBL" id="CAH3127511.1"/>
    </source>
</evidence>
<sequence>MLKITDNCGKEEKWLIAQQVGFQGDVKSTIVEAFKKQKLGMLPRGGVACLLEKEYLEFPVQRRNKAFCFLPLPLETNLPVHINGHFALDHESRRNLWRDEAGHVGYRSEWNNALLEDVVASCYIDMLVEVKKLLGFGPKRSTENKVLGKIRILESLFPQELTTDHYWETLVDSVYREMDNRKLNLLPVVRHSAQRGRSSVDVTWLPPTGVGKQKVFFNNLADAGPFAKIPEKDMEEAVNKRRQKFERMLLRSGFNLVAFSMKTHDSFQRSGVVTSCISAGDLLEFYGTFGSHDPLCTIGPIPCNVSKTVFEDEYGVKLVLSFCKEADDFLEKLPGLPLLLTQDNCLQSFSNVYPKFLSRFKDLLPGSPQIFLHEEIYWKLFCTSDTSKLTVLKPLDADAFATNLAQTLPREIYGKSSYVQWSPAQKGVPNQRWICKVWEFLYDISRDVINDKEIDDEGKVRQVKAIIHPLLDWSILPVTQIRSFGVRRQVDHFLVPLRGAQGAIDMANVDAASAKLVKVLRKLGIPELNQRALSHTISATIMYSSSTSLAVALMLVSSLKDPSSLLVSLQQKLILNQQEIKERLEESDCKEILEYFCSSVSCLRESDQINLRKLPFYLATNGGFMSLEKVKVSVLPAGVPQNEIDVLESALGMAFVKSWENVTDLFRFLELTCISAVDVYCDSILPSFNLLSEEARQVHLEYIRDIILTDTTEGDEEKERLLEILKCTPLIPSKNGTLKKASCVYDPNNDVFKVMLSCDFPPEPLDSPEWISFLRQVGLVSEVSSVDFKRFAKEVEHEALTAQTEKTHEKSRTLVDHLISRHDVVGEGLLNAIRDIAFVVADPVAHQLQQLCPPFKQKQGDQVPYIPFKGAVFANYEEIVWTQAHLLPTWANPEFRRYQLGRPPLASAYKYCDAFVSQLQIPKKPPIDIVVRHCEVLCHHLENLRKCKLDLSEHRCQITNVMEQIYKFLQDNADERGTIVLEVTPCILVENGTRFVRPGKAVLELRVKDEIKPFLYRVPPELGKFRKLFQTLGCDEFVTCAHYAVVLRNLQKNCGDAKLHPNELKMCFKAVKGFFETLQEKSEEASTLSSLSTLYLPATPSGIRCLKKNLNTISVTLHKSSELVFNDVPAYEDRIKELHQHFLLDLKLMEVRVTLTMTNFKELMMKLPLQLQPKMLSLEVREKLINGVFVKSSVFDLMMLRLCTPHFGQGIARIIKHDNSQKSDFDEEVIADIEKSLKRIQLCAVDSLKTALFLNDNLIPGSERDTKSFQEKCEIHGEEKCMVYVNVVNATNDTDLARSLLSAVVIEMYGDFLGKSAYLIPSMLQCAPNEIWSLLDKSDIRQDDTCSLDGMDIFPDPGSFIPVEDHHLLNDAFGDFEPGEYVGYQLHDPSLQLDRGVATFIYAVIIEEVMAQDVGCNEDWVLHLVTKVYSVNIGHDHEPVEVTAAKLYKFCRFEEISNAQRRNREDGEEVLLQISTILENAWKCDLSEGERRQIVKRVILQWRPEKNIGDEEFCFEVSKHIKDELFRLGGSHEEFIDACVEIAEEHRSRREEYQEKVLQWYTSQDHEPWRNVPPSFSSSNPQPGEAERWYKQAKADLEAGGNEIDSGKPSYEWVCFKCHQVKLSSLSKIVRT</sequence>
<accession>A0AAU9WVY3</accession>
<comment type="caution">
    <text evidence="1">The sequence shown here is derived from an EMBL/GenBank/DDBJ whole genome shotgun (WGS) entry which is preliminary data.</text>
</comment>
<dbReference type="Proteomes" id="UP001159428">
    <property type="component" value="Unassembled WGS sequence"/>
</dbReference>
<dbReference type="PANTHER" id="PTHR15600">
    <property type="entry name" value="SACSIN"/>
    <property type="match status" value="1"/>
</dbReference>
<evidence type="ECO:0000313" key="2">
    <source>
        <dbReference type="Proteomes" id="UP001159428"/>
    </source>
</evidence>
<dbReference type="InterPro" id="IPR052972">
    <property type="entry name" value="Sacsin_chaperone_reg"/>
</dbReference>
<protein>
    <recommendedName>
        <fullName evidence="3">Sacsin</fullName>
    </recommendedName>
</protein>
<name>A0AAU9WVY3_9CNID</name>
<keyword evidence="2" id="KW-1185">Reference proteome</keyword>
<gene>
    <name evidence="1" type="ORF">PMEA_00012599</name>
</gene>
<dbReference type="InterPro" id="IPR036869">
    <property type="entry name" value="J_dom_sf"/>
</dbReference>
<proteinExistence type="predicted"/>
<organism evidence="1 2">
    <name type="scientific">Pocillopora meandrina</name>
    <dbReference type="NCBI Taxonomy" id="46732"/>
    <lineage>
        <taxon>Eukaryota</taxon>
        <taxon>Metazoa</taxon>
        <taxon>Cnidaria</taxon>
        <taxon>Anthozoa</taxon>
        <taxon>Hexacorallia</taxon>
        <taxon>Scleractinia</taxon>
        <taxon>Astrocoeniina</taxon>
        <taxon>Pocilloporidae</taxon>
        <taxon>Pocillopora</taxon>
    </lineage>
</organism>
<dbReference type="EMBL" id="CALNXJ010000022">
    <property type="protein sequence ID" value="CAH3127511.1"/>
    <property type="molecule type" value="Genomic_DNA"/>
</dbReference>
<dbReference type="PANTHER" id="PTHR15600:SF42">
    <property type="entry name" value="SACSIN"/>
    <property type="match status" value="1"/>
</dbReference>
<dbReference type="Gene3D" id="1.10.287.110">
    <property type="entry name" value="DnaJ domain"/>
    <property type="match status" value="1"/>
</dbReference>
<dbReference type="Gene3D" id="1.20.120.330">
    <property type="entry name" value="Nucleotidyltransferases domain 2"/>
    <property type="match status" value="1"/>
</dbReference>
<reference evidence="1 2" key="1">
    <citation type="submission" date="2022-05" db="EMBL/GenBank/DDBJ databases">
        <authorList>
            <consortium name="Genoscope - CEA"/>
            <person name="William W."/>
        </authorList>
    </citation>
    <scope>NUCLEOTIDE SEQUENCE [LARGE SCALE GENOMIC DNA]</scope>
</reference>
<dbReference type="GO" id="GO:0030544">
    <property type="term" value="F:Hsp70 protein binding"/>
    <property type="evidence" value="ECO:0007669"/>
    <property type="project" value="TreeGrafter"/>
</dbReference>